<dbReference type="InterPro" id="IPR049551">
    <property type="entry name" value="PKS_DH_C"/>
</dbReference>
<comment type="similarity">
    <text evidence="4">Belongs to the thiolase-like superfamily. Beta-ketoacyl-ACP synthases family.</text>
</comment>
<dbReference type="Gene3D" id="3.10.129.110">
    <property type="entry name" value="Polyketide synthase dehydratase"/>
    <property type="match status" value="1"/>
</dbReference>
<dbReference type="InterPro" id="IPR016039">
    <property type="entry name" value="Thiolase-like"/>
</dbReference>
<dbReference type="SUPFAM" id="SSF53901">
    <property type="entry name" value="Thiolase-like"/>
    <property type="match status" value="3"/>
</dbReference>
<dbReference type="PANTHER" id="PTHR43775:SF37">
    <property type="entry name" value="SI:DKEY-61P9.11"/>
    <property type="match status" value="1"/>
</dbReference>
<dbReference type="Pfam" id="PF14765">
    <property type="entry name" value="PS-DH"/>
    <property type="match status" value="1"/>
</dbReference>
<gene>
    <name evidence="8" type="ORF">ABJI51_41065</name>
</gene>
<dbReference type="InterPro" id="IPR050091">
    <property type="entry name" value="PKS_NRPS_Biosynth_Enz"/>
</dbReference>
<dbReference type="PROSITE" id="PS52004">
    <property type="entry name" value="KS3_2"/>
    <property type="match status" value="1"/>
</dbReference>
<dbReference type="RefSeq" id="WP_348956598.1">
    <property type="nucleotide sequence ID" value="NZ_JBDZYD010000020.1"/>
</dbReference>
<feature type="domain" description="PKS/mFAS DH" evidence="7">
    <location>
        <begin position="1479"/>
        <end position="1764"/>
    </location>
</feature>
<evidence type="ECO:0000259" key="7">
    <source>
        <dbReference type="PROSITE" id="PS52019"/>
    </source>
</evidence>
<dbReference type="InterPro" id="IPR014031">
    <property type="entry name" value="Ketoacyl_synth_C"/>
</dbReference>
<dbReference type="SMART" id="SM00822">
    <property type="entry name" value="PKS_KR"/>
    <property type="match status" value="1"/>
</dbReference>
<feature type="region of interest" description="N-terminal hotdog fold" evidence="3">
    <location>
        <begin position="1479"/>
        <end position="1614"/>
    </location>
</feature>
<evidence type="ECO:0000256" key="3">
    <source>
        <dbReference type="PROSITE-ProRule" id="PRU01363"/>
    </source>
</evidence>
<evidence type="ECO:0000256" key="4">
    <source>
        <dbReference type="RuleBase" id="RU003694"/>
    </source>
</evidence>
<keyword evidence="1" id="KW-0596">Phosphopantetheine</keyword>
<dbReference type="Proteomes" id="UP001440984">
    <property type="component" value="Unassembled WGS sequence"/>
</dbReference>
<dbReference type="SUPFAM" id="SSF51735">
    <property type="entry name" value="NAD(P)-binding Rossmann-fold domains"/>
    <property type="match status" value="2"/>
</dbReference>
<keyword evidence="4" id="KW-0808">Transferase</keyword>
<dbReference type="Pfam" id="PF02801">
    <property type="entry name" value="Ketoacyl-synt_C"/>
    <property type="match status" value="1"/>
</dbReference>
<dbReference type="InterPro" id="IPR042104">
    <property type="entry name" value="PKS_dehydratase_sf"/>
</dbReference>
<dbReference type="InterPro" id="IPR036291">
    <property type="entry name" value="NAD(P)-bd_dom_sf"/>
</dbReference>
<comment type="caution">
    <text evidence="8">The sequence shown here is derived from an EMBL/GenBank/DDBJ whole genome shotgun (WGS) entry which is preliminary data.</text>
</comment>
<dbReference type="InterPro" id="IPR013968">
    <property type="entry name" value="PKS_KR"/>
</dbReference>
<dbReference type="PANTHER" id="PTHR43775">
    <property type="entry name" value="FATTY ACID SYNTHASE"/>
    <property type="match status" value="1"/>
</dbReference>
<dbReference type="EMBL" id="JBDZYD010000020">
    <property type="protein sequence ID" value="MEQ0565507.1"/>
    <property type="molecule type" value="Genomic_DNA"/>
</dbReference>
<accession>A0ABV0LVN6</accession>
<dbReference type="Pfam" id="PF08659">
    <property type="entry name" value="KR"/>
    <property type="match status" value="1"/>
</dbReference>
<dbReference type="InterPro" id="IPR014030">
    <property type="entry name" value="Ketoacyl_synth_N"/>
</dbReference>
<proteinExistence type="inferred from homology"/>
<protein>
    <submittedName>
        <fullName evidence="8">SDR family oxidoreductase</fullName>
    </submittedName>
</protein>
<feature type="region of interest" description="C-terminal hotdog fold" evidence="3">
    <location>
        <begin position="1625"/>
        <end position="1764"/>
    </location>
</feature>
<dbReference type="Pfam" id="PF00109">
    <property type="entry name" value="ketoacyl-synt"/>
    <property type="match status" value="3"/>
</dbReference>
<keyword evidence="2" id="KW-0597">Phosphoprotein</keyword>
<dbReference type="CDD" id="cd00833">
    <property type="entry name" value="PKS"/>
    <property type="match status" value="1"/>
</dbReference>
<feature type="active site" description="Proton donor; for dehydratase activity" evidence="3">
    <location>
        <position position="1685"/>
    </location>
</feature>
<sequence length="1770" mass="185854">MSDRRIVLVTGGARGLGREISLAFAREGAHVIVNYFHARDEAPKLLEELRALGPAELLRASVADRAQVDAMFDTVAERHGRLDVLVNNAASGALLPLGELDESHWQRALDTNLRGSLWCARRAAPLLAGRPGAAIVNLSSLGSSLVISDYATVGTSKAAVEALTRYLAVEFAADGIRVNTASGGLLDGAVATMFPDAAALAARVRAATPLGHRLGSERELAELVLFLASERASWITGQTVIADGGLSLGAMMLSPERPENTPKEPAALEPGDAIAVVGMGVVTPGANDPDELWRTLGGDRHVFGEPALYDITSFHSPDPEAEDKTYTRQSGFITGFRPHPRLAAELRDGTVPSRESTALWLRHSLYTALDGVTTGAADRFFAAFGYTADGSQELEERLVLSGAGRRLGGTTEALRARYDRLGEPASEFLPHRVGRNAIHGLLPEETELLMVDTACSSALYSVDLGIKALRVGDADIAVCGSAFAYSARNLVLFSKLHGLSRSGEVRSFDRDANGVLFSDGAGVVVLKRLARARADGDTVLGILEGTGLSCDGRGKAIYAPNAAGQAIALRRAYRAAGTGPDTVGWVIAHATGTRAGDSTELASLHEVAADGPRALLSSNKPIVGHTGWSAGLVSLVQALQGLRHGVVPAQRYLRTPIPALDGSRFVPPSGPAELPAAPRRVAVSSFGFGGTNAHLVVTDTPREIPVPPPADEDVVLLGWSADVPGRIDVERWLCGTGPAPEPGFGDEYPLPAFDEVRLPPATLRNMDRTQIMLLRAAARLDAPVREACTRLRDTTGVVAGHMGPTRRAVHYALRCYLTDVQRCAGRELPELAEAVRALVPPSTEDAFPGIMPNIIPARLAAQLDLRGLNLTVDTGPDSGLDALRTAERHLRQGDLDLALVAGVNGNSTPELVDVLGDVQLAEGAFLTVLARESTAAELGLPILARIATGHGPGTPRTPADGPTYLGADPIVELLRMVTAGRAGRIGSTRAHGPYADVRPGVPAPEAAPSPGPGSRTEHADLPVERMIRRLVPAPGRPVRSALPAIPDGAWVVMPGPSLPNDVTLPASARLITDVTDLPDGEATHVRVLAGLGAAGTPPDDLSAVDRLRGLHDLAYLAAARWTGTAGASYAVLLHDAVRDGVPHPATGLFTGLVKSLAREHPAGLCFAVLADVPDLSLLERESRCETDLAVAVYAGGQRFEHVLVPSPAAGTRLPIGRDSVVVAAGGGRGLTAELLAALAERAQPEIYVLGRQAPGEGPGSRAEFLAARHRAEPDRPVAELSAEYDRLVAGAAVRRTLDRLTAHCGPGRVHHLVCDLTDPAAVAAAIDHVHRRHERVDLLINAAGVHQGGTVRATPLPQARRVRDTKVLAYLNLRAAFAGRPPRLWQNFGSLLAVLGWPGEAAYCAGNDLLTAAAAWRHAPAGEAETTIAWALWDQAGFAAEPLTRELLRGRGELTALSTSDGVAAYLAELATGGADREVTFLGAAERRVLAKPWLTPRAGSADLRWTPHPGRDGYLGHHLLKDVPTLPASFVAELAVQAATPPGRVPLRLDDVSLSLPVTMTAGRERDYHLRIERRETSAVVEVLSDLTAPGGRVVRADLRHASAALTTAAGWPEPVREPLPDPADTPVTPGFYGGHGPVRLSGPFASLADVRAGTGRATARFAPDLGEAAATVATLRTPALLVDALLQLALIAEHGPDPRIPAGIGRVEYRTGGNDADLLRRYGPRIVLGARAGVATAQAPDGTVLARVHGVRAGGAAAPAAVKEVAVR</sequence>
<evidence type="ECO:0000256" key="2">
    <source>
        <dbReference type="ARBA" id="ARBA00022553"/>
    </source>
</evidence>
<dbReference type="CDD" id="cd05359">
    <property type="entry name" value="ChcA_like_SDR_c"/>
    <property type="match status" value="1"/>
</dbReference>
<evidence type="ECO:0000256" key="1">
    <source>
        <dbReference type="ARBA" id="ARBA00022450"/>
    </source>
</evidence>
<evidence type="ECO:0000256" key="5">
    <source>
        <dbReference type="SAM" id="MobiDB-lite"/>
    </source>
</evidence>
<evidence type="ECO:0000313" key="9">
    <source>
        <dbReference type="Proteomes" id="UP001440984"/>
    </source>
</evidence>
<dbReference type="InterPro" id="IPR049900">
    <property type="entry name" value="PKS_mFAS_DH"/>
</dbReference>
<keyword evidence="9" id="KW-1185">Reference proteome</keyword>
<feature type="region of interest" description="Disordered" evidence="5">
    <location>
        <begin position="987"/>
        <end position="1019"/>
    </location>
</feature>
<dbReference type="PRINTS" id="PR00080">
    <property type="entry name" value="SDRFAMILY"/>
</dbReference>
<dbReference type="PROSITE" id="PS52019">
    <property type="entry name" value="PKS_MFAS_DH"/>
    <property type="match status" value="1"/>
</dbReference>
<feature type="domain" description="Ketosynthase family 3 (KS3)" evidence="6">
    <location>
        <begin position="271"/>
        <end position="699"/>
    </location>
</feature>
<dbReference type="Pfam" id="PF13561">
    <property type="entry name" value="adh_short_C2"/>
    <property type="match status" value="1"/>
</dbReference>
<organism evidence="8 9">
    <name type="scientific">Amycolatopsis melonis</name>
    <dbReference type="NCBI Taxonomy" id="3156488"/>
    <lineage>
        <taxon>Bacteria</taxon>
        <taxon>Bacillati</taxon>
        <taxon>Actinomycetota</taxon>
        <taxon>Actinomycetes</taxon>
        <taxon>Pseudonocardiales</taxon>
        <taxon>Pseudonocardiaceae</taxon>
        <taxon>Amycolatopsis</taxon>
    </lineage>
</organism>
<dbReference type="SMART" id="SM00825">
    <property type="entry name" value="PKS_KS"/>
    <property type="match status" value="1"/>
</dbReference>
<feature type="compositionally biased region" description="Pro residues" evidence="5">
    <location>
        <begin position="1001"/>
        <end position="1011"/>
    </location>
</feature>
<dbReference type="PRINTS" id="PR00081">
    <property type="entry name" value="GDHRDH"/>
</dbReference>
<dbReference type="InterPro" id="IPR020841">
    <property type="entry name" value="PKS_Beta-ketoAc_synthase_dom"/>
</dbReference>
<evidence type="ECO:0000259" key="6">
    <source>
        <dbReference type="PROSITE" id="PS52004"/>
    </source>
</evidence>
<reference evidence="8 9" key="1">
    <citation type="submission" date="2024-05" db="EMBL/GenBank/DDBJ databases">
        <authorList>
            <person name="Zhao H."/>
            <person name="Xu Y."/>
            <person name="Lin S."/>
            <person name="Spain J.C."/>
            <person name="Zhou N.-Y."/>
        </authorList>
    </citation>
    <scope>NUCLEOTIDE SEQUENCE [LARGE SCALE GENOMIC DNA]</scope>
    <source>
        <strain evidence="8 9">NEAU-NG30</strain>
    </source>
</reference>
<feature type="active site" description="Proton acceptor; for dehydratase activity" evidence="3">
    <location>
        <position position="1519"/>
    </location>
</feature>
<dbReference type="InterPro" id="IPR057326">
    <property type="entry name" value="KR_dom"/>
</dbReference>
<name>A0ABV0LVN6_9PSEU</name>
<dbReference type="InterPro" id="IPR002347">
    <property type="entry name" value="SDR_fam"/>
</dbReference>
<evidence type="ECO:0000313" key="8">
    <source>
        <dbReference type="EMBL" id="MEQ0565507.1"/>
    </source>
</evidence>
<dbReference type="Gene3D" id="3.40.50.720">
    <property type="entry name" value="NAD(P)-binding Rossmann-like Domain"/>
    <property type="match status" value="2"/>
</dbReference>
<dbReference type="Gene3D" id="3.40.47.10">
    <property type="match status" value="2"/>
</dbReference>